<dbReference type="RefSeq" id="WP_067496565.1">
    <property type="nucleotide sequence ID" value="NZ_SNXK01000012.1"/>
</dbReference>
<dbReference type="Proteomes" id="UP000295087">
    <property type="component" value="Unassembled WGS sequence"/>
</dbReference>
<keyword evidence="1" id="KW-0175">Coiled coil</keyword>
<evidence type="ECO:0000256" key="1">
    <source>
        <dbReference type="SAM" id="Coils"/>
    </source>
</evidence>
<protein>
    <recommendedName>
        <fullName evidence="5">Scaffolding protein</fullName>
    </recommendedName>
</protein>
<feature type="compositionally biased region" description="Low complexity" evidence="2">
    <location>
        <begin position="17"/>
        <end position="49"/>
    </location>
</feature>
<accession>A0A4R6NZK1</accession>
<dbReference type="EMBL" id="SNXK01000012">
    <property type="protein sequence ID" value="TDP29768.1"/>
    <property type="molecule type" value="Genomic_DNA"/>
</dbReference>
<evidence type="ECO:0000256" key="2">
    <source>
        <dbReference type="SAM" id="MobiDB-lite"/>
    </source>
</evidence>
<proteinExistence type="predicted"/>
<organism evidence="3 4">
    <name type="scientific">Nocardia ignorata</name>
    <dbReference type="NCBI Taxonomy" id="145285"/>
    <lineage>
        <taxon>Bacteria</taxon>
        <taxon>Bacillati</taxon>
        <taxon>Actinomycetota</taxon>
        <taxon>Actinomycetes</taxon>
        <taxon>Mycobacteriales</taxon>
        <taxon>Nocardiaceae</taxon>
        <taxon>Nocardia</taxon>
    </lineage>
</organism>
<evidence type="ECO:0008006" key="5">
    <source>
        <dbReference type="Google" id="ProtNLM"/>
    </source>
</evidence>
<evidence type="ECO:0000313" key="3">
    <source>
        <dbReference type="EMBL" id="TDP29768.1"/>
    </source>
</evidence>
<sequence length="249" mass="26114">MADEANTPATPTTENSTPVDTAPAVTDTTPAPGDSVQATETTTPAADTEPAPEKPAKTYDEAYVKKLREEAAANRVKGDEKAKQAAQEAAAEAQRTLTEQIARTLGLIKDDTPPDPADLLKQAQDRETQLAAERDSVAKELRALRIEKALNDAAEKCDGDTSILAPYLAGTGALNKLDLAADDFASQMEAIVAAAVESNPKLKKTTAQVAAPRSGGDLSGGNAAPKVRGPKSVEEIRLEMRAKRENGGL</sequence>
<feature type="coiled-coil region" evidence="1">
    <location>
        <begin position="76"/>
        <end position="140"/>
    </location>
</feature>
<keyword evidence="4" id="KW-1185">Reference proteome</keyword>
<feature type="region of interest" description="Disordered" evidence="2">
    <location>
        <begin position="205"/>
        <end position="233"/>
    </location>
</feature>
<evidence type="ECO:0000313" key="4">
    <source>
        <dbReference type="Proteomes" id="UP000295087"/>
    </source>
</evidence>
<name>A0A4R6NZK1_NOCIG</name>
<feature type="compositionally biased region" description="Polar residues" evidence="2">
    <location>
        <begin position="7"/>
        <end position="16"/>
    </location>
</feature>
<dbReference type="AlphaFoldDB" id="A0A4R6NZK1"/>
<comment type="caution">
    <text evidence="3">The sequence shown here is derived from an EMBL/GenBank/DDBJ whole genome shotgun (WGS) entry which is preliminary data.</text>
</comment>
<gene>
    <name evidence="3" type="ORF">DFR75_11229</name>
</gene>
<reference evidence="3 4" key="1">
    <citation type="submission" date="2019-03" db="EMBL/GenBank/DDBJ databases">
        <title>Genomic Encyclopedia of Type Strains, Phase IV (KMG-IV): sequencing the most valuable type-strain genomes for metagenomic binning, comparative biology and taxonomic classification.</title>
        <authorList>
            <person name="Goeker M."/>
        </authorList>
    </citation>
    <scope>NUCLEOTIDE SEQUENCE [LARGE SCALE GENOMIC DNA]</scope>
    <source>
        <strain evidence="3 4">DSM 44496</strain>
    </source>
</reference>
<feature type="region of interest" description="Disordered" evidence="2">
    <location>
        <begin position="1"/>
        <end position="61"/>
    </location>
</feature>
<feature type="compositionally biased region" description="Basic and acidic residues" evidence="2">
    <location>
        <begin position="51"/>
        <end position="61"/>
    </location>
</feature>